<keyword evidence="12" id="KW-1185">Reference proteome</keyword>
<evidence type="ECO:0000256" key="8">
    <source>
        <dbReference type="ARBA" id="ARBA00023204"/>
    </source>
</evidence>
<evidence type="ECO:0000256" key="6">
    <source>
        <dbReference type="ARBA" id="ARBA00022801"/>
    </source>
</evidence>
<feature type="domain" description="Endonuclease/exonuclease/phosphatase" evidence="10">
    <location>
        <begin position="94"/>
        <end position="311"/>
    </location>
</feature>
<gene>
    <name evidence="11" type="ORF">C8046_04530</name>
</gene>
<dbReference type="InterPro" id="IPR051547">
    <property type="entry name" value="TDP2-like"/>
</dbReference>
<keyword evidence="7" id="KW-0460">Magnesium</keyword>
<evidence type="ECO:0000256" key="1">
    <source>
        <dbReference type="ARBA" id="ARBA00001936"/>
    </source>
</evidence>
<organism evidence="11 12">
    <name type="scientific">Serinibacter arcticus</name>
    <dbReference type="NCBI Taxonomy" id="1655435"/>
    <lineage>
        <taxon>Bacteria</taxon>
        <taxon>Bacillati</taxon>
        <taxon>Actinomycetota</taxon>
        <taxon>Actinomycetes</taxon>
        <taxon>Micrococcales</taxon>
        <taxon>Beutenbergiaceae</taxon>
        <taxon>Serinibacter</taxon>
    </lineage>
</organism>
<sequence length="326" mass="33898">MTGRTRSASGTPSATGAAVAGPVGVGASATPNPSGPGRGRGRPGAEGRTSSSRAGTAAPPARRRSHVWIRRATGDSISTARGDNRRVETPVRLLTWNVLGLREVARVAAVVRAARADVVCLQECPRWPGGRAALALVARSVGLRLAAGGGSRGVAVLVAPHVGVERSRVSAMPRPFTGWWWAYPRASALARVRVGGWTIDVASAHLDVSEEGRLAHAERLLADLSLDGLSDGDATRLRLVAGDLNETPDGPTWRLLASHLQDAGAGSGGPTYPVSATRRPTKRIDAVLVDPRIAVVDVRTGTDRPGLPSDHLPVLVTLVLPDPAGR</sequence>
<evidence type="ECO:0000259" key="10">
    <source>
        <dbReference type="Pfam" id="PF03372"/>
    </source>
</evidence>
<keyword evidence="3" id="KW-0540">Nuclease</keyword>
<evidence type="ECO:0000256" key="7">
    <source>
        <dbReference type="ARBA" id="ARBA00022842"/>
    </source>
</evidence>
<dbReference type="Proteomes" id="UP000245166">
    <property type="component" value="Unassembled WGS sequence"/>
</dbReference>
<evidence type="ECO:0000256" key="3">
    <source>
        <dbReference type="ARBA" id="ARBA00022722"/>
    </source>
</evidence>
<dbReference type="PANTHER" id="PTHR15822">
    <property type="entry name" value="TRAF AND TNF RECEPTOR-ASSOCIATED PROTEIN"/>
    <property type="match status" value="1"/>
</dbReference>
<evidence type="ECO:0000313" key="11">
    <source>
        <dbReference type="EMBL" id="PWD50047.1"/>
    </source>
</evidence>
<feature type="region of interest" description="Disordered" evidence="9">
    <location>
        <begin position="1"/>
        <end position="70"/>
    </location>
</feature>
<comment type="cofactor">
    <cofactor evidence="2">
        <name>Mg(2+)</name>
        <dbReference type="ChEBI" id="CHEBI:18420"/>
    </cofactor>
</comment>
<feature type="compositionally biased region" description="Low complexity" evidence="9">
    <location>
        <begin position="8"/>
        <end position="32"/>
    </location>
</feature>
<keyword evidence="5" id="KW-0227">DNA damage</keyword>
<protein>
    <recommendedName>
        <fullName evidence="10">Endonuclease/exonuclease/phosphatase domain-containing protein</fullName>
    </recommendedName>
</protein>
<accession>A0A2U1ZST7</accession>
<evidence type="ECO:0000256" key="5">
    <source>
        <dbReference type="ARBA" id="ARBA00022763"/>
    </source>
</evidence>
<dbReference type="Gene3D" id="3.60.10.10">
    <property type="entry name" value="Endonuclease/exonuclease/phosphatase"/>
    <property type="match status" value="1"/>
</dbReference>
<comment type="caution">
    <text evidence="11">The sequence shown here is derived from an EMBL/GenBank/DDBJ whole genome shotgun (WGS) entry which is preliminary data.</text>
</comment>
<dbReference type="InterPro" id="IPR005135">
    <property type="entry name" value="Endo/exonuclease/phosphatase"/>
</dbReference>
<comment type="cofactor">
    <cofactor evidence="1">
        <name>Mn(2+)</name>
        <dbReference type="ChEBI" id="CHEBI:29035"/>
    </cofactor>
</comment>
<evidence type="ECO:0000256" key="9">
    <source>
        <dbReference type="SAM" id="MobiDB-lite"/>
    </source>
</evidence>
<name>A0A2U1ZST7_9MICO</name>
<dbReference type="Pfam" id="PF03372">
    <property type="entry name" value="Exo_endo_phos"/>
    <property type="match status" value="1"/>
</dbReference>
<keyword evidence="4" id="KW-0479">Metal-binding</keyword>
<evidence type="ECO:0000256" key="4">
    <source>
        <dbReference type="ARBA" id="ARBA00022723"/>
    </source>
</evidence>
<evidence type="ECO:0000256" key="2">
    <source>
        <dbReference type="ARBA" id="ARBA00001946"/>
    </source>
</evidence>
<dbReference type="EMBL" id="PYHR01000002">
    <property type="protein sequence ID" value="PWD50047.1"/>
    <property type="molecule type" value="Genomic_DNA"/>
</dbReference>
<dbReference type="AlphaFoldDB" id="A0A2U1ZST7"/>
<dbReference type="SUPFAM" id="SSF56219">
    <property type="entry name" value="DNase I-like"/>
    <property type="match status" value="1"/>
</dbReference>
<dbReference type="PANTHER" id="PTHR15822:SF4">
    <property type="entry name" value="TYROSYL-DNA PHOSPHODIESTERASE 2"/>
    <property type="match status" value="1"/>
</dbReference>
<keyword evidence="8" id="KW-0234">DNA repair</keyword>
<dbReference type="GO" id="GO:0004518">
    <property type="term" value="F:nuclease activity"/>
    <property type="evidence" value="ECO:0007669"/>
    <property type="project" value="UniProtKB-KW"/>
</dbReference>
<feature type="compositionally biased region" description="Low complexity" evidence="9">
    <location>
        <begin position="46"/>
        <end position="60"/>
    </location>
</feature>
<reference evidence="11 12" key="1">
    <citation type="submission" date="2018-03" db="EMBL/GenBank/DDBJ databases">
        <title>Genome assembly of novel Miniimonas species PCH200.</title>
        <authorList>
            <person name="Thakur V."/>
            <person name="Kumar V."/>
            <person name="Singh D."/>
        </authorList>
    </citation>
    <scope>NUCLEOTIDE SEQUENCE [LARGE SCALE GENOMIC DNA]</scope>
    <source>
        <strain evidence="11 12">PCH200</strain>
    </source>
</reference>
<evidence type="ECO:0000313" key="12">
    <source>
        <dbReference type="Proteomes" id="UP000245166"/>
    </source>
</evidence>
<keyword evidence="6" id="KW-0378">Hydrolase</keyword>
<dbReference type="GO" id="GO:0006281">
    <property type="term" value="P:DNA repair"/>
    <property type="evidence" value="ECO:0007669"/>
    <property type="project" value="UniProtKB-KW"/>
</dbReference>
<dbReference type="GO" id="GO:0046872">
    <property type="term" value="F:metal ion binding"/>
    <property type="evidence" value="ECO:0007669"/>
    <property type="project" value="UniProtKB-KW"/>
</dbReference>
<dbReference type="GO" id="GO:0016787">
    <property type="term" value="F:hydrolase activity"/>
    <property type="evidence" value="ECO:0007669"/>
    <property type="project" value="UniProtKB-KW"/>
</dbReference>
<dbReference type="InterPro" id="IPR036691">
    <property type="entry name" value="Endo/exonu/phosph_ase_sf"/>
</dbReference>
<proteinExistence type="predicted"/>